<dbReference type="AlphaFoldDB" id="A0A544QM93"/>
<keyword evidence="1" id="KW-0472">Membrane</keyword>
<name>A0A544QM93_9EURY</name>
<feature type="transmembrane region" description="Helical" evidence="1">
    <location>
        <begin position="129"/>
        <end position="147"/>
    </location>
</feature>
<sequence length="157" mass="17921">MRELIGMIIYVSGAFIIASPGIVYFEKYHRPGRLLRALEELEANEIETDHCGFTDLKEVINSMVDKEDRLTEDVYKLDVHAGTLTTGKGALFKLRVSTGEGETRKIQEPLFIKIRYKIDRTIRRGKTKIRTVGICLMLVGFTLQMLPELMSIFPIEV</sequence>
<proteinExistence type="predicted"/>
<accession>A0A544QM93</accession>
<keyword evidence="3" id="KW-1185">Reference proteome</keyword>
<protein>
    <submittedName>
        <fullName evidence="2">Uncharacterized protein</fullName>
    </submittedName>
</protein>
<feature type="transmembrane region" description="Helical" evidence="1">
    <location>
        <begin position="6"/>
        <end position="25"/>
    </location>
</feature>
<keyword evidence="1" id="KW-1133">Transmembrane helix</keyword>
<reference evidence="2 3" key="1">
    <citation type="submission" date="2019-02" db="EMBL/GenBank/DDBJ databases">
        <title>Halonotius sp. a new haloqrchaeon isolated from saline water.</title>
        <authorList>
            <person name="Duran-Viseras A."/>
            <person name="Sanchez-Porro C."/>
            <person name="Ventosa A."/>
        </authorList>
    </citation>
    <scope>NUCLEOTIDE SEQUENCE [LARGE SCALE GENOMIC DNA]</scope>
    <source>
        <strain evidence="2 3">F9-27</strain>
    </source>
</reference>
<gene>
    <name evidence="2" type="ORF">EWF95_11790</name>
</gene>
<dbReference type="RefSeq" id="WP_142444271.1">
    <property type="nucleotide sequence ID" value="NZ_SESI01000003.1"/>
</dbReference>
<evidence type="ECO:0000313" key="3">
    <source>
        <dbReference type="Proteomes" id="UP000315385"/>
    </source>
</evidence>
<keyword evidence="1" id="KW-0812">Transmembrane</keyword>
<evidence type="ECO:0000313" key="2">
    <source>
        <dbReference type="EMBL" id="TQQ79682.1"/>
    </source>
</evidence>
<organism evidence="2 3">
    <name type="scientific">Halonotius roseus</name>
    <dbReference type="NCBI Taxonomy" id="2511997"/>
    <lineage>
        <taxon>Archaea</taxon>
        <taxon>Methanobacteriati</taxon>
        <taxon>Methanobacteriota</taxon>
        <taxon>Stenosarchaea group</taxon>
        <taxon>Halobacteria</taxon>
        <taxon>Halobacteriales</taxon>
        <taxon>Haloferacaceae</taxon>
        <taxon>Halonotius</taxon>
    </lineage>
</organism>
<evidence type="ECO:0000256" key="1">
    <source>
        <dbReference type="SAM" id="Phobius"/>
    </source>
</evidence>
<dbReference type="EMBL" id="SESI01000003">
    <property type="protein sequence ID" value="TQQ79682.1"/>
    <property type="molecule type" value="Genomic_DNA"/>
</dbReference>
<comment type="caution">
    <text evidence="2">The sequence shown here is derived from an EMBL/GenBank/DDBJ whole genome shotgun (WGS) entry which is preliminary data.</text>
</comment>
<dbReference type="Proteomes" id="UP000315385">
    <property type="component" value="Unassembled WGS sequence"/>
</dbReference>